<gene>
    <name evidence="2" type="primary">fbf1</name>
</gene>
<keyword evidence="1" id="KW-1185">Reference proteome</keyword>
<proteinExistence type="predicted"/>
<organism evidence="1 2">
    <name type="scientific">Danio rerio</name>
    <name type="common">Zebrafish</name>
    <name type="synonym">Brachydanio rerio</name>
    <dbReference type="NCBI Taxonomy" id="7955"/>
    <lineage>
        <taxon>Eukaryota</taxon>
        <taxon>Metazoa</taxon>
        <taxon>Chordata</taxon>
        <taxon>Craniata</taxon>
        <taxon>Vertebrata</taxon>
        <taxon>Euteleostomi</taxon>
        <taxon>Actinopterygii</taxon>
        <taxon>Neopterygii</taxon>
        <taxon>Teleostei</taxon>
        <taxon>Ostariophysi</taxon>
        <taxon>Cypriniformes</taxon>
        <taxon>Danionidae</taxon>
        <taxon>Danioninae</taxon>
        <taxon>Danio</taxon>
    </lineage>
</organism>
<evidence type="ECO:0000313" key="2">
    <source>
        <dbReference type="RefSeq" id="XP_073800047.1"/>
    </source>
</evidence>
<sequence>MSLKQKKGLRSSIDDVLGDLLGDDDDGGDKGPVKVRSMTSSSVSSRPAAGLMSQSGKRSLLDDDFFSKLAEEAEKDDEGSEVSEADPAALLDSMKDIDDMDADLFGSKKKKKKPSSAPPQRKAANPGDNTKSREEMVTEEKKPSSAPASTARTYKKFSFLDDEGGGVDPPPHRHDDDEGITTDNIDDSLDDLLDDLEDKQKMGKKTEPPSSSSPVVPQKTETASPAATVKKKDDLMFDDDGDDLMDALGFGESQKTHGNGATQKKDSLTDRPPRARTRLDELLGRGTSPRLLERPATGEKKDTKLTEKETEKPPEKNSAGKGSVMDEEDFTFGSYQPTMGSTPEGRQSRRQSVRFSTEDVSSHSPEHKPKPSARSTRPRSDWLGLKQEEEEEKMKEEPQKPPPAETLKPPASSSTYTQEDTHDSPRAESPAAPAPPKTNSKTLKDEEDDWLTGALSRKKTPSHAEDREHKQEVRKEVDVFHSSKPNVSPASRRRADESPIPVTEHSRESTGSSIQHNTSTDRQHKPVFQSQKTTVDGAVPVTQTHTPLSADTLQQILIQQQLSQSHLWGLSGSERLRDTEHHGDTATLQKRIIQLEAQVRSLQLERDQNQLLLESVQQRHKQDTELMENMHRTRVKLLEESAAQREQRSRQENEDLAERLAVVTRLAEQERAELQAQHQRRLLQSQQDRDREVERLRELQRKSILEMKRDHEDQIQRLKKLKDEEIDAVTSATSQTRSLTAVIEQMERFSLRLGDLSTRVESSHENTTQGLEIGARQRDEQLRVLQDRLTQQQREMTEERSRLKEVIGRMDTQLAEQQRQLEKERWRVMAEQAKAESSLRGLEEERRTMMQHFSMEREELERAKSALLEEQQSVMQHCAEERRKLASEWSRLHTQEKQRQERVERETARALERDTHREDTIISLAQEQADLKLRTGELKQKEDSLQRDRDALDRDRLQLEREKEKLSSTALTLKTRAHEVEAFSKLASERFEEGERALREARQVEAEHQTRLRNIHAQMERLRQQEHSLQQERLRMTDHHRDVERLKHTLPVSPLASTQPLITDLSPVLTSTHLSTALNPLPTELHARLAIIKHTAEKDRDFLQEEQYFLETLKKTSYNSNT</sequence>
<dbReference type="RefSeq" id="XP_073800047.1">
    <property type="nucleotide sequence ID" value="XM_073943946.1"/>
</dbReference>
<name>A0AC58J0N9_DANRE</name>
<evidence type="ECO:0000313" key="1">
    <source>
        <dbReference type="Proteomes" id="UP000000437"/>
    </source>
</evidence>
<dbReference type="Proteomes" id="UP000000437">
    <property type="component" value="Chromosome 3"/>
</dbReference>
<accession>A0AC58J0N9</accession>
<protein>
    <submittedName>
        <fullName evidence="2">Fas-binding factor 1 isoform X1</fullName>
    </submittedName>
</protein>
<reference evidence="2" key="1">
    <citation type="submission" date="2025-08" db="UniProtKB">
        <authorList>
            <consortium name="RefSeq"/>
        </authorList>
    </citation>
    <scope>IDENTIFICATION</scope>
    <source>
        <strain evidence="2">Tuebingen</strain>
        <tissue evidence="2">Fibroblasts and whole tissue</tissue>
    </source>
</reference>